<keyword evidence="1" id="KW-1185">Reference proteome</keyword>
<organism evidence="1 2">
    <name type="scientific">Strongyloides papillosus</name>
    <name type="common">Intestinal threadworm</name>
    <dbReference type="NCBI Taxonomy" id="174720"/>
    <lineage>
        <taxon>Eukaryota</taxon>
        <taxon>Metazoa</taxon>
        <taxon>Ecdysozoa</taxon>
        <taxon>Nematoda</taxon>
        <taxon>Chromadorea</taxon>
        <taxon>Rhabditida</taxon>
        <taxon>Tylenchina</taxon>
        <taxon>Panagrolaimomorpha</taxon>
        <taxon>Strongyloidoidea</taxon>
        <taxon>Strongyloididae</taxon>
        <taxon>Strongyloides</taxon>
    </lineage>
</organism>
<reference evidence="2" key="1">
    <citation type="submission" date="2017-02" db="UniProtKB">
        <authorList>
            <consortium name="WormBaseParasite"/>
        </authorList>
    </citation>
    <scope>IDENTIFICATION</scope>
</reference>
<dbReference type="AlphaFoldDB" id="A0A0N5CAF9"/>
<dbReference type="Proteomes" id="UP000046392">
    <property type="component" value="Unplaced"/>
</dbReference>
<dbReference type="WBParaSite" id="SPAL_0001488200.1">
    <property type="protein sequence ID" value="SPAL_0001488200.1"/>
    <property type="gene ID" value="SPAL_0001488200"/>
</dbReference>
<name>A0A0N5CAF9_STREA</name>
<evidence type="ECO:0000313" key="1">
    <source>
        <dbReference type="Proteomes" id="UP000046392"/>
    </source>
</evidence>
<protein>
    <submittedName>
        <fullName evidence="2">Uncharacterized protein</fullName>
    </submittedName>
</protein>
<evidence type="ECO:0000313" key="2">
    <source>
        <dbReference type="WBParaSite" id="SPAL_0001488200.1"/>
    </source>
</evidence>
<proteinExistence type="predicted"/>
<sequence>MYSNHKFHIKLTSTIVVNRISNDDFGTLYELQFSDNTYTFWATEKDIQKISKQLEKLMSDTEVKRKSR</sequence>
<accession>A0A0N5CAF9</accession>